<evidence type="ECO:0000256" key="1">
    <source>
        <dbReference type="SAM" id="MobiDB-lite"/>
    </source>
</evidence>
<dbReference type="GeneID" id="63767144"/>
<dbReference type="Proteomes" id="UP000184356">
    <property type="component" value="Unassembled WGS sequence"/>
</dbReference>
<feature type="compositionally biased region" description="Low complexity" evidence="1">
    <location>
        <begin position="93"/>
        <end position="111"/>
    </location>
</feature>
<keyword evidence="2" id="KW-0472">Membrane</keyword>
<reference evidence="4" key="1">
    <citation type="journal article" date="2017" name="Genome Biol.">
        <title>Comparative genomics reveals high biological diversity and specific adaptations in the industrially and medically important fungal genus Aspergillus.</title>
        <authorList>
            <person name="de Vries R.P."/>
            <person name="Riley R."/>
            <person name="Wiebenga A."/>
            <person name="Aguilar-Osorio G."/>
            <person name="Amillis S."/>
            <person name="Uchima C.A."/>
            <person name="Anderluh G."/>
            <person name="Asadollahi M."/>
            <person name="Askin M."/>
            <person name="Barry K."/>
            <person name="Battaglia E."/>
            <person name="Bayram O."/>
            <person name="Benocci T."/>
            <person name="Braus-Stromeyer S.A."/>
            <person name="Caldana C."/>
            <person name="Canovas D."/>
            <person name="Cerqueira G.C."/>
            <person name="Chen F."/>
            <person name="Chen W."/>
            <person name="Choi C."/>
            <person name="Clum A."/>
            <person name="Dos Santos R.A."/>
            <person name="Damasio A.R."/>
            <person name="Diallinas G."/>
            <person name="Emri T."/>
            <person name="Fekete E."/>
            <person name="Flipphi M."/>
            <person name="Freyberg S."/>
            <person name="Gallo A."/>
            <person name="Gournas C."/>
            <person name="Habgood R."/>
            <person name="Hainaut M."/>
            <person name="Harispe M.L."/>
            <person name="Henrissat B."/>
            <person name="Hilden K.S."/>
            <person name="Hope R."/>
            <person name="Hossain A."/>
            <person name="Karabika E."/>
            <person name="Karaffa L."/>
            <person name="Karanyi Z."/>
            <person name="Krasevec N."/>
            <person name="Kuo A."/>
            <person name="Kusch H."/>
            <person name="LaButti K."/>
            <person name="Lagendijk E.L."/>
            <person name="Lapidus A."/>
            <person name="Levasseur A."/>
            <person name="Lindquist E."/>
            <person name="Lipzen A."/>
            <person name="Logrieco A.F."/>
            <person name="MacCabe A."/>
            <person name="Maekelae M.R."/>
            <person name="Malavazi I."/>
            <person name="Melin P."/>
            <person name="Meyer V."/>
            <person name="Mielnichuk N."/>
            <person name="Miskei M."/>
            <person name="Molnar A.P."/>
            <person name="Mule G."/>
            <person name="Ngan C.Y."/>
            <person name="Orejas M."/>
            <person name="Orosz E."/>
            <person name="Ouedraogo J.P."/>
            <person name="Overkamp K.M."/>
            <person name="Park H.-S."/>
            <person name="Perrone G."/>
            <person name="Piumi F."/>
            <person name="Punt P.J."/>
            <person name="Ram A.F."/>
            <person name="Ramon A."/>
            <person name="Rauscher S."/>
            <person name="Record E."/>
            <person name="Riano-Pachon D.M."/>
            <person name="Robert V."/>
            <person name="Roehrig J."/>
            <person name="Ruller R."/>
            <person name="Salamov A."/>
            <person name="Salih N.S."/>
            <person name="Samson R.A."/>
            <person name="Sandor E."/>
            <person name="Sanguinetti M."/>
            <person name="Schuetze T."/>
            <person name="Sepcic K."/>
            <person name="Shelest E."/>
            <person name="Sherlock G."/>
            <person name="Sophianopoulou V."/>
            <person name="Squina F.M."/>
            <person name="Sun H."/>
            <person name="Susca A."/>
            <person name="Todd R.B."/>
            <person name="Tsang A."/>
            <person name="Unkles S.E."/>
            <person name="van de Wiele N."/>
            <person name="van Rossen-Uffink D."/>
            <person name="Oliveira J.V."/>
            <person name="Vesth T.C."/>
            <person name="Visser J."/>
            <person name="Yu J.-H."/>
            <person name="Zhou M."/>
            <person name="Andersen M.R."/>
            <person name="Archer D.B."/>
            <person name="Baker S.E."/>
            <person name="Benoit I."/>
            <person name="Brakhage A.A."/>
            <person name="Braus G.H."/>
            <person name="Fischer R."/>
            <person name="Frisvad J.C."/>
            <person name="Goldman G.H."/>
            <person name="Houbraken J."/>
            <person name="Oakley B."/>
            <person name="Pocsi I."/>
            <person name="Scazzocchio C."/>
            <person name="Seiboth B."/>
            <person name="vanKuyk P.A."/>
            <person name="Wortman J."/>
            <person name="Dyer P.S."/>
            <person name="Grigoriev I.V."/>
        </authorList>
    </citation>
    <scope>NUCLEOTIDE SEQUENCE [LARGE SCALE GENOMIC DNA]</scope>
    <source>
        <strain evidence="4">CBS 593.65</strain>
    </source>
</reference>
<dbReference type="RefSeq" id="XP_040699431.1">
    <property type="nucleotide sequence ID" value="XM_040851071.1"/>
</dbReference>
<feature type="transmembrane region" description="Helical" evidence="2">
    <location>
        <begin position="31"/>
        <end position="51"/>
    </location>
</feature>
<feature type="compositionally biased region" description="Polar residues" evidence="1">
    <location>
        <begin position="82"/>
        <end position="92"/>
    </location>
</feature>
<sequence>MDQVDASICVHSVLRMDDRGRRVRSPGVRLVGAYMGPGLLFPSICPSIALFKARSRPTRLFIHLIQLAPVSPSAFPITSYTSKPTCPTTENQPATTAAKDAPHTTPATTAPHTRDLHTRDPPTKNTAALPTNVHPTKASAAAPTTAALPTPAPLPLPAHHITPLRLSPTAGSRNGNLASAAHSSSRPLLAGLSGRFPRMLRMGSSRAVVASPTPRLCRRRIRPMRVVDIPLSIPLMRATVVNTPRRRRRRRAIQGSTLLRVRLGWLLVLLAERFWVMSLLRMAMALALVLTMKRRRRITLAMTLTRGEYVDLPFYRGCETLI</sequence>
<organism evidence="3 4">
    <name type="scientific">Aspergillus sydowii CBS 593.65</name>
    <dbReference type="NCBI Taxonomy" id="1036612"/>
    <lineage>
        <taxon>Eukaryota</taxon>
        <taxon>Fungi</taxon>
        <taxon>Dikarya</taxon>
        <taxon>Ascomycota</taxon>
        <taxon>Pezizomycotina</taxon>
        <taxon>Eurotiomycetes</taxon>
        <taxon>Eurotiomycetidae</taxon>
        <taxon>Eurotiales</taxon>
        <taxon>Aspergillaceae</taxon>
        <taxon>Aspergillus</taxon>
        <taxon>Aspergillus subgen. Nidulantes</taxon>
    </lineage>
</organism>
<feature type="compositionally biased region" description="Basic and acidic residues" evidence="1">
    <location>
        <begin position="112"/>
        <end position="122"/>
    </location>
</feature>
<evidence type="ECO:0000313" key="3">
    <source>
        <dbReference type="EMBL" id="OJJ55625.1"/>
    </source>
</evidence>
<dbReference type="AlphaFoldDB" id="A0A1L9T8B4"/>
<dbReference type="VEuPathDB" id="FungiDB:ASPSYDRAFT_81014"/>
<evidence type="ECO:0000313" key="4">
    <source>
        <dbReference type="Proteomes" id="UP000184356"/>
    </source>
</evidence>
<proteinExistence type="predicted"/>
<feature type="compositionally biased region" description="Low complexity" evidence="1">
    <location>
        <begin position="134"/>
        <end position="149"/>
    </location>
</feature>
<gene>
    <name evidence="3" type="ORF">ASPSYDRAFT_81014</name>
</gene>
<name>A0A1L9T8B4_9EURO</name>
<keyword evidence="4" id="KW-1185">Reference proteome</keyword>
<evidence type="ECO:0000256" key="2">
    <source>
        <dbReference type="SAM" id="Phobius"/>
    </source>
</evidence>
<accession>A0A1L9T8B4</accession>
<dbReference type="EMBL" id="KV878592">
    <property type="protein sequence ID" value="OJJ55625.1"/>
    <property type="molecule type" value="Genomic_DNA"/>
</dbReference>
<keyword evidence="2" id="KW-1133">Transmembrane helix</keyword>
<protein>
    <submittedName>
        <fullName evidence="3">Uncharacterized protein</fullName>
    </submittedName>
</protein>
<feature type="region of interest" description="Disordered" evidence="1">
    <location>
        <begin position="82"/>
        <end position="184"/>
    </location>
</feature>
<feature type="transmembrane region" description="Helical" evidence="2">
    <location>
        <begin position="274"/>
        <end position="292"/>
    </location>
</feature>
<keyword evidence="2" id="KW-0812">Transmembrane</keyword>
<feature type="compositionally biased region" description="Polar residues" evidence="1">
    <location>
        <begin position="169"/>
        <end position="184"/>
    </location>
</feature>